<dbReference type="GO" id="GO:0006508">
    <property type="term" value="P:proteolysis"/>
    <property type="evidence" value="ECO:0007669"/>
    <property type="project" value="UniProtKB-KW"/>
</dbReference>
<evidence type="ECO:0000313" key="9">
    <source>
        <dbReference type="EMBL" id="KPL81788.1"/>
    </source>
</evidence>
<evidence type="ECO:0000256" key="8">
    <source>
        <dbReference type="PIRSR" id="PIRSR001123-2"/>
    </source>
</evidence>
<accession>A0A0P6XEZ1</accession>
<keyword evidence="10" id="KW-1185">Reference proteome</keyword>
<keyword evidence="2" id="KW-0031">Aminopeptidase</keyword>
<dbReference type="InterPro" id="IPR051464">
    <property type="entry name" value="Peptidase_M42_aminopept"/>
</dbReference>
<dbReference type="EMBL" id="LGCM01000035">
    <property type="protein sequence ID" value="KPL81788.1"/>
    <property type="molecule type" value="Genomic_DNA"/>
</dbReference>
<dbReference type="PIRSF" id="PIRSF001123">
    <property type="entry name" value="PepA_GA"/>
    <property type="match status" value="1"/>
</dbReference>
<feature type="binding site" evidence="8">
    <location>
        <position position="178"/>
    </location>
    <ligand>
        <name>Zn(2+)</name>
        <dbReference type="ChEBI" id="CHEBI:29105"/>
        <label>2</label>
    </ligand>
</feature>
<gene>
    <name evidence="9" type="ORF">ADN01_09350</name>
</gene>
<evidence type="ECO:0000256" key="7">
    <source>
        <dbReference type="PIRSR" id="PIRSR001123-1"/>
    </source>
</evidence>
<evidence type="ECO:0000256" key="2">
    <source>
        <dbReference type="ARBA" id="ARBA00022438"/>
    </source>
</evidence>
<dbReference type="PANTHER" id="PTHR32481:SF0">
    <property type="entry name" value="AMINOPEPTIDASE YPDE-RELATED"/>
    <property type="match status" value="1"/>
</dbReference>
<dbReference type="Gene3D" id="3.40.630.10">
    <property type="entry name" value="Zn peptidases"/>
    <property type="match status" value="1"/>
</dbReference>
<dbReference type="InterPro" id="IPR023367">
    <property type="entry name" value="Peptidase_M42_dom2"/>
</dbReference>
<feature type="binding site" evidence="8">
    <location>
        <position position="321"/>
    </location>
    <ligand>
        <name>Zn(2+)</name>
        <dbReference type="ChEBI" id="CHEBI:29105"/>
        <label>2</label>
    </ligand>
</feature>
<dbReference type="GO" id="GO:0004177">
    <property type="term" value="F:aminopeptidase activity"/>
    <property type="evidence" value="ECO:0007669"/>
    <property type="project" value="UniProtKB-UniRule"/>
</dbReference>
<dbReference type="SUPFAM" id="SSF101821">
    <property type="entry name" value="Aminopeptidase/glucanase lid domain"/>
    <property type="match status" value="1"/>
</dbReference>
<name>A0A0P6XEZ1_9CHLR</name>
<keyword evidence="4 8" id="KW-0479">Metal-binding</keyword>
<dbReference type="Gene3D" id="2.40.30.40">
    <property type="entry name" value="Peptidase M42, domain 2"/>
    <property type="match status" value="1"/>
</dbReference>
<comment type="similarity">
    <text evidence="1 6">Belongs to the peptidase M42 family.</text>
</comment>
<dbReference type="OrthoDB" id="9772053at2"/>
<evidence type="ECO:0000256" key="1">
    <source>
        <dbReference type="ARBA" id="ARBA00006272"/>
    </source>
</evidence>
<keyword evidence="3" id="KW-0645">Protease</keyword>
<dbReference type="CDD" id="cd05656">
    <property type="entry name" value="M42_Frv"/>
    <property type="match status" value="1"/>
</dbReference>
<dbReference type="AlphaFoldDB" id="A0A0P6XEZ1"/>
<evidence type="ECO:0000256" key="6">
    <source>
        <dbReference type="PIRNR" id="PIRNR001123"/>
    </source>
</evidence>
<protein>
    <submittedName>
        <fullName evidence="9">Peptidase M28</fullName>
    </submittedName>
</protein>
<organism evidence="9 10">
    <name type="scientific">Levilinea saccharolytica</name>
    <dbReference type="NCBI Taxonomy" id="229921"/>
    <lineage>
        <taxon>Bacteria</taxon>
        <taxon>Bacillati</taxon>
        <taxon>Chloroflexota</taxon>
        <taxon>Anaerolineae</taxon>
        <taxon>Anaerolineales</taxon>
        <taxon>Anaerolineaceae</taxon>
        <taxon>Levilinea</taxon>
    </lineage>
</organism>
<evidence type="ECO:0000256" key="3">
    <source>
        <dbReference type="ARBA" id="ARBA00022670"/>
    </source>
</evidence>
<proteinExistence type="inferred from homology"/>
<dbReference type="InterPro" id="IPR008007">
    <property type="entry name" value="Peptidase_M42"/>
</dbReference>
<evidence type="ECO:0000313" key="10">
    <source>
        <dbReference type="Proteomes" id="UP000050501"/>
    </source>
</evidence>
<feature type="active site" description="Proton acceptor" evidence="7">
    <location>
        <position position="210"/>
    </location>
</feature>
<evidence type="ECO:0000256" key="5">
    <source>
        <dbReference type="ARBA" id="ARBA00022801"/>
    </source>
</evidence>
<keyword evidence="5" id="KW-0378">Hydrolase</keyword>
<dbReference type="Pfam" id="PF05343">
    <property type="entry name" value="Peptidase_M42"/>
    <property type="match status" value="1"/>
</dbReference>
<dbReference type="PATRIC" id="fig|229921.5.peg.3702"/>
<evidence type="ECO:0000256" key="4">
    <source>
        <dbReference type="ARBA" id="ARBA00022723"/>
    </source>
</evidence>
<reference evidence="9 10" key="1">
    <citation type="submission" date="2015-07" db="EMBL/GenBank/DDBJ databases">
        <title>Genome sequence of Levilinea saccharolytica DSM 16555.</title>
        <authorList>
            <person name="Hemp J."/>
            <person name="Ward L.M."/>
            <person name="Pace L.A."/>
            <person name="Fischer W.W."/>
        </authorList>
    </citation>
    <scope>NUCLEOTIDE SEQUENCE [LARGE SCALE GENOMIC DNA]</scope>
    <source>
        <strain evidence="9 10">KIBI-1</strain>
    </source>
</reference>
<comment type="caution">
    <text evidence="9">The sequence shown here is derived from an EMBL/GenBank/DDBJ whole genome shotgun (WGS) entry which is preliminary data.</text>
</comment>
<dbReference type="Proteomes" id="UP000050501">
    <property type="component" value="Unassembled WGS sequence"/>
</dbReference>
<dbReference type="STRING" id="229921.ADN01_09350"/>
<feature type="binding site" evidence="8">
    <location>
        <position position="233"/>
    </location>
    <ligand>
        <name>Zn(2+)</name>
        <dbReference type="ChEBI" id="CHEBI:29105"/>
        <label>1</label>
    </ligand>
</feature>
<sequence length="356" mass="38090">MDQVPALLKELTEASGISGYEGPVREVVRRYFAPYGELLQDKIGSLIVKATGSAENPRVMVAGHMDEIGFMVKHINKNGFIYFLPLGGWFDQVLLGQRVVILTSKGPVVGVIGVKPPHMLSAEERSKVVAKKDMYIDIGATSQEEVEAAGVRMGDPIVPRADFVELANGKTYLSKAFDDRVGVALIISALEALKGETHPNTIYGAATVMEEVGVRGATTSVEIAQPDVAIILESDIAGDVPGVKPEESSVMMGKGPSLLMYDARMIPNLKLRDLVMETAKEIGVPLQTSTIEGGATDGSVIHLYKTGVPTVVLGVPCRHIHSHSSILHRDDYDAAVKLLAALLKRLDAATVAGLTQ</sequence>
<feature type="binding site" evidence="8">
    <location>
        <position position="64"/>
    </location>
    <ligand>
        <name>Zn(2+)</name>
        <dbReference type="ChEBI" id="CHEBI:29105"/>
        <label>1</label>
    </ligand>
</feature>
<dbReference type="PANTHER" id="PTHR32481">
    <property type="entry name" value="AMINOPEPTIDASE"/>
    <property type="match status" value="1"/>
</dbReference>
<dbReference type="RefSeq" id="WP_062418301.1">
    <property type="nucleotide sequence ID" value="NZ_DF967974.1"/>
</dbReference>
<comment type="cofactor">
    <cofactor evidence="8">
        <name>a divalent metal cation</name>
        <dbReference type="ChEBI" id="CHEBI:60240"/>
    </cofactor>
    <text evidence="8">Binds 2 divalent metal cations per subunit.</text>
</comment>
<dbReference type="GO" id="GO:0046872">
    <property type="term" value="F:metal ion binding"/>
    <property type="evidence" value="ECO:0007669"/>
    <property type="project" value="UniProtKB-UniRule"/>
</dbReference>
<feature type="binding site" evidence="8">
    <location>
        <position position="178"/>
    </location>
    <ligand>
        <name>Zn(2+)</name>
        <dbReference type="ChEBI" id="CHEBI:29105"/>
        <label>1</label>
    </ligand>
</feature>
<dbReference type="SUPFAM" id="SSF53187">
    <property type="entry name" value="Zn-dependent exopeptidases"/>
    <property type="match status" value="1"/>
</dbReference>
<feature type="binding site" evidence="8">
    <location>
        <position position="211"/>
    </location>
    <ligand>
        <name>Zn(2+)</name>
        <dbReference type="ChEBI" id="CHEBI:29105"/>
        <label>2</label>
    </ligand>
</feature>